<accession>A0A2N3RFR9</accession>
<protein>
    <submittedName>
        <fullName evidence="2">Uncharacterized protein</fullName>
    </submittedName>
</protein>
<dbReference type="Proteomes" id="UP000233748">
    <property type="component" value="Unassembled WGS sequence"/>
</dbReference>
<evidence type="ECO:0000313" key="4">
    <source>
        <dbReference type="Proteomes" id="UP000233720"/>
    </source>
</evidence>
<sequence length="114" mass="11904">MVVVGKDSSHVVIPEAIEARCTSATCLPRCGAVSAARPARLLARIAVHITPSSISEDAHRRRATRRPGCRPGDGTASRHGRAAGSDAFARSATLWAPALNAPRVSVRQSAADPD</sequence>
<dbReference type="EMBL" id="PHKV01000008">
    <property type="protein sequence ID" value="PKV11333.1"/>
    <property type="molecule type" value="Genomic_DNA"/>
</dbReference>
<dbReference type="EMBL" id="PHKW01000008">
    <property type="protein sequence ID" value="PKV15543.1"/>
    <property type="molecule type" value="Genomic_DNA"/>
</dbReference>
<dbReference type="Proteomes" id="UP000233720">
    <property type="component" value="Unassembled WGS sequence"/>
</dbReference>
<evidence type="ECO:0000313" key="3">
    <source>
        <dbReference type="EMBL" id="PKV15543.1"/>
    </source>
</evidence>
<evidence type="ECO:0000313" key="5">
    <source>
        <dbReference type="Proteomes" id="UP000233748"/>
    </source>
</evidence>
<dbReference type="AlphaFoldDB" id="A0A2N3RFR9"/>
<gene>
    <name evidence="2" type="ORF">XpruCFBP8353_18965</name>
    <name evidence="3" type="ORF">XpruCFBP8354_19355</name>
</gene>
<name>A0A2N3RFR9_9XANT</name>
<evidence type="ECO:0000313" key="2">
    <source>
        <dbReference type="EMBL" id="PKV11333.1"/>
    </source>
</evidence>
<proteinExistence type="predicted"/>
<evidence type="ECO:0000256" key="1">
    <source>
        <dbReference type="SAM" id="MobiDB-lite"/>
    </source>
</evidence>
<keyword evidence="5" id="KW-1185">Reference proteome</keyword>
<organism evidence="2 4">
    <name type="scientific">Xanthomonas prunicola</name>
    <dbReference type="NCBI Taxonomy" id="2053930"/>
    <lineage>
        <taxon>Bacteria</taxon>
        <taxon>Pseudomonadati</taxon>
        <taxon>Pseudomonadota</taxon>
        <taxon>Gammaproteobacteria</taxon>
        <taxon>Lysobacterales</taxon>
        <taxon>Lysobacteraceae</taxon>
        <taxon>Xanthomonas</taxon>
    </lineage>
</organism>
<comment type="caution">
    <text evidence="2">The sequence shown here is derived from an EMBL/GenBank/DDBJ whole genome shotgun (WGS) entry which is preliminary data.</text>
</comment>
<reference evidence="4 5" key="1">
    <citation type="submission" date="2017-11" db="EMBL/GenBank/DDBJ databases">
        <title>Xanthomonas prunicola sp. nov., a novel pathogen that affects nectarine (Prunus persica var. nectarine) trees.</title>
        <authorList>
            <person name="Lopez M."/>
            <person name="Lopez-Soriano P."/>
            <person name="Garita-Cambronero J."/>
            <person name="Beltran C."/>
            <person name="Taghouti G."/>
            <person name="Portier P."/>
            <person name="Cubero J."/>
            <person name="Fischer-Le Saux M."/>
            <person name="Marco-Noales E."/>
        </authorList>
    </citation>
    <scope>NUCLEOTIDE SEQUENCE [LARGE SCALE GENOMIC DNA]</scope>
    <source>
        <strain evidence="2 4">CFBP8353</strain>
        <strain evidence="3 5">CFBP8354</strain>
    </source>
</reference>
<feature type="region of interest" description="Disordered" evidence="1">
    <location>
        <begin position="53"/>
        <end position="85"/>
    </location>
</feature>